<dbReference type="PROSITE" id="PS52029">
    <property type="entry name" value="LD_TPASE"/>
    <property type="match status" value="1"/>
</dbReference>
<evidence type="ECO:0000313" key="10">
    <source>
        <dbReference type="EMBL" id="GJD57738.1"/>
    </source>
</evidence>
<keyword evidence="6 7" id="KW-0961">Cell wall biogenesis/degradation</keyword>
<evidence type="ECO:0000313" key="11">
    <source>
        <dbReference type="EMBL" id="VUF12368.1"/>
    </source>
</evidence>
<dbReference type="UniPathway" id="UPA00219"/>
<keyword evidence="8" id="KW-0732">Signal</keyword>
<reference evidence="10" key="2">
    <citation type="journal article" date="2021" name="Front. Microbiol.">
        <title>Comprehensive Comparative Genomics and Phenotyping of Methylobacterium Species.</title>
        <authorList>
            <person name="Alessa O."/>
            <person name="Ogura Y."/>
            <person name="Fujitani Y."/>
            <person name="Takami H."/>
            <person name="Hayashi T."/>
            <person name="Sahin N."/>
            <person name="Tani A."/>
        </authorList>
    </citation>
    <scope>NUCLEOTIDE SEQUENCE</scope>
    <source>
        <strain evidence="10">DSM 22415</strain>
    </source>
</reference>
<dbReference type="InterPro" id="IPR050979">
    <property type="entry name" value="LD-transpeptidase"/>
</dbReference>
<evidence type="ECO:0000259" key="9">
    <source>
        <dbReference type="PROSITE" id="PS52029"/>
    </source>
</evidence>
<dbReference type="OrthoDB" id="463216at2"/>
<keyword evidence="5 7" id="KW-0573">Peptidoglycan synthesis</keyword>
<evidence type="ECO:0000313" key="13">
    <source>
        <dbReference type="Proteomes" id="UP001055303"/>
    </source>
</evidence>
<dbReference type="GO" id="GO:0018104">
    <property type="term" value="P:peptidoglycan-protein cross-linking"/>
    <property type="evidence" value="ECO:0007669"/>
    <property type="project" value="TreeGrafter"/>
</dbReference>
<evidence type="ECO:0000256" key="7">
    <source>
        <dbReference type="PROSITE-ProRule" id="PRU01373"/>
    </source>
</evidence>
<dbReference type="PANTHER" id="PTHR30582">
    <property type="entry name" value="L,D-TRANSPEPTIDASE"/>
    <property type="match status" value="1"/>
</dbReference>
<feature type="chain" id="PRO_5021964537" description="L,D-TPase catalytic domain-containing protein" evidence="8">
    <location>
        <begin position="23"/>
        <end position="201"/>
    </location>
</feature>
<evidence type="ECO:0000256" key="4">
    <source>
        <dbReference type="ARBA" id="ARBA00022960"/>
    </source>
</evidence>
<proteinExistence type="inferred from homology"/>
<name>A0A564FXB1_9HYPH</name>
<dbReference type="Pfam" id="PF03734">
    <property type="entry name" value="YkuD"/>
    <property type="match status" value="1"/>
</dbReference>
<evidence type="ECO:0000256" key="2">
    <source>
        <dbReference type="ARBA" id="ARBA00005992"/>
    </source>
</evidence>
<gene>
    <name evidence="10" type="ORF">IFDJLNFL_3650</name>
    <name evidence="11" type="ORF">MTDSW087_02058</name>
</gene>
<dbReference type="RefSeq" id="WP_144763418.1">
    <property type="nucleotide sequence ID" value="NZ_BPQI01000118.1"/>
</dbReference>
<dbReference type="GO" id="GO:0016740">
    <property type="term" value="F:transferase activity"/>
    <property type="evidence" value="ECO:0007669"/>
    <property type="project" value="UniProtKB-KW"/>
</dbReference>
<keyword evidence="3" id="KW-0808">Transferase</keyword>
<dbReference type="AlphaFoldDB" id="A0A564FXB1"/>
<sequence>MRPLAALLLALPLVTALTPAQADVLIRVDKDTQRMRVSVDGRPRYDWAVSTGTARYDTPNGSYRPQRMARTHVSREWDDAPMPHAIFFTGAGHAIHGSGHVSALGRPASHGCVRLAPGRAATLFRLVKAEGMGNTRIVVEGAVPEAVAGRFRGRRGYESDGVMSAGMQMGRGGYGYGYGYAPVRRYAPEPAYGLPDDDLAW</sequence>
<dbReference type="GO" id="GO:0071972">
    <property type="term" value="F:peptidoglycan L,D-transpeptidase activity"/>
    <property type="evidence" value="ECO:0007669"/>
    <property type="project" value="TreeGrafter"/>
</dbReference>
<comment type="pathway">
    <text evidence="1 7">Cell wall biogenesis; peptidoglycan biosynthesis.</text>
</comment>
<dbReference type="Proteomes" id="UP000401717">
    <property type="component" value="Unassembled WGS sequence"/>
</dbReference>
<reference evidence="10" key="3">
    <citation type="submission" date="2021-08" db="EMBL/GenBank/DDBJ databases">
        <authorList>
            <person name="Tani A."/>
            <person name="Ola A."/>
            <person name="Ogura Y."/>
            <person name="Katsura K."/>
            <person name="Hayashi T."/>
        </authorList>
    </citation>
    <scope>NUCLEOTIDE SEQUENCE</scope>
    <source>
        <strain evidence="10">DSM 22415</strain>
    </source>
</reference>
<dbReference type="PANTHER" id="PTHR30582:SF2">
    <property type="entry name" value="L,D-TRANSPEPTIDASE YCIB-RELATED"/>
    <property type="match status" value="1"/>
</dbReference>
<protein>
    <recommendedName>
        <fullName evidence="9">L,D-TPase catalytic domain-containing protein</fullName>
    </recommendedName>
</protein>
<evidence type="ECO:0000256" key="3">
    <source>
        <dbReference type="ARBA" id="ARBA00022679"/>
    </source>
</evidence>
<dbReference type="Gene3D" id="2.40.440.10">
    <property type="entry name" value="L,D-transpeptidase catalytic domain-like"/>
    <property type="match status" value="1"/>
</dbReference>
<reference evidence="11 12" key="1">
    <citation type="submission" date="2019-06" db="EMBL/GenBank/DDBJ databases">
        <authorList>
            <person name="Rodrigo-Torres L."/>
            <person name="Arahal R. D."/>
            <person name="Lucena T."/>
        </authorList>
    </citation>
    <scope>NUCLEOTIDE SEQUENCE [LARGE SCALE GENOMIC DNA]</scope>
    <source>
        <strain evidence="11 12">SW08-7</strain>
    </source>
</reference>
<dbReference type="EMBL" id="BPQI01000118">
    <property type="protein sequence ID" value="GJD57738.1"/>
    <property type="molecule type" value="Genomic_DNA"/>
</dbReference>
<keyword evidence="13" id="KW-1185">Reference proteome</keyword>
<organism evidence="11 12">
    <name type="scientific">Methylobacterium dankookense</name>
    <dbReference type="NCBI Taxonomy" id="560405"/>
    <lineage>
        <taxon>Bacteria</taxon>
        <taxon>Pseudomonadati</taxon>
        <taxon>Pseudomonadota</taxon>
        <taxon>Alphaproteobacteria</taxon>
        <taxon>Hyphomicrobiales</taxon>
        <taxon>Methylobacteriaceae</taxon>
        <taxon>Methylobacterium</taxon>
    </lineage>
</organism>
<dbReference type="SUPFAM" id="SSF141523">
    <property type="entry name" value="L,D-transpeptidase catalytic domain-like"/>
    <property type="match status" value="1"/>
</dbReference>
<comment type="similarity">
    <text evidence="2">Belongs to the YkuD family.</text>
</comment>
<evidence type="ECO:0000313" key="12">
    <source>
        <dbReference type="Proteomes" id="UP000401717"/>
    </source>
</evidence>
<evidence type="ECO:0000256" key="8">
    <source>
        <dbReference type="SAM" id="SignalP"/>
    </source>
</evidence>
<dbReference type="EMBL" id="CABFVH010000009">
    <property type="protein sequence ID" value="VUF12368.1"/>
    <property type="molecule type" value="Genomic_DNA"/>
</dbReference>
<dbReference type="InterPro" id="IPR005490">
    <property type="entry name" value="LD_TPept_cat_dom"/>
</dbReference>
<dbReference type="GO" id="GO:0071555">
    <property type="term" value="P:cell wall organization"/>
    <property type="evidence" value="ECO:0007669"/>
    <property type="project" value="UniProtKB-UniRule"/>
</dbReference>
<keyword evidence="4 7" id="KW-0133">Cell shape</keyword>
<dbReference type="Proteomes" id="UP001055303">
    <property type="component" value="Unassembled WGS sequence"/>
</dbReference>
<dbReference type="InterPro" id="IPR038063">
    <property type="entry name" value="Transpep_catalytic_dom"/>
</dbReference>
<dbReference type="GO" id="GO:0008360">
    <property type="term" value="P:regulation of cell shape"/>
    <property type="evidence" value="ECO:0007669"/>
    <property type="project" value="UniProtKB-UniRule"/>
</dbReference>
<feature type="active site" description="Proton donor/acceptor" evidence="7">
    <location>
        <position position="96"/>
    </location>
</feature>
<feature type="signal peptide" evidence="8">
    <location>
        <begin position="1"/>
        <end position="22"/>
    </location>
</feature>
<dbReference type="CDD" id="cd16913">
    <property type="entry name" value="YkuD_like"/>
    <property type="match status" value="1"/>
</dbReference>
<feature type="domain" description="L,D-TPase catalytic" evidence="9">
    <location>
        <begin position="24"/>
        <end position="140"/>
    </location>
</feature>
<accession>A0A564FXB1</accession>
<dbReference type="GO" id="GO:0005576">
    <property type="term" value="C:extracellular region"/>
    <property type="evidence" value="ECO:0007669"/>
    <property type="project" value="TreeGrafter"/>
</dbReference>
<evidence type="ECO:0000256" key="5">
    <source>
        <dbReference type="ARBA" id="ARBA00022984"/>
    </source>
</evidence>
<feature type="active site" description="Nucleophile" evidence="7">
    <location>
        <position position="112"/>
    </location>
</feature>
<evidence type="ECO:0000256" key="1">
    <source>
        <dbReference type="ARBA" id="ARBA00004752"/>
    </source>
</evidence>
<evidence type="ECO:0000256" key="6">
    <source>
        <dbReference type="ARBA" id="ARBA00023316"/>
    </source>
</evidence>